<keyword evidence="1" id="KW-0446">Lipid-binding</keyword>
<dbReference type="PANTHER" id="PTHR33434:SF2">
    <property type="entry name" value="FATTY ACID-BINDING PROTEIN TM_1468"/>
    <property type="match status" value="1"/>
</dbReference>
<dbReference type="RefSeq" id="WP_125118329.1">
    <property type="nucleotide sequence ID" value="NZ_AP019309.1"/>
</dbReference>
<evidence type="ECO:0000313" key="3">
    <source>
        <dbReference type="Proteomes" id="UP000268059"/>
    </source>
</evidence>
<dbReference type="OrthoDB" id="9780216at2"/>
<gene>
    <name evidence="2" type="ORF">SG0102_03120</name>
</gene>
<dbReference type="EMBL" id="AP019309">
    <property type="protein sequence ID" value="BBH25378.1"/>
    <property type="molecule type" value="Genomic_DNA"/>
</dbReference>
<dbReference type="Proteomes" id="UP000268059">
    <property type="component" value="Chromosome"/>
</dbReference>
<dbReference type="Gene3D" id="3.40.50.10170">
    <property type="match status" value="1"/>
</dbReference>
<dbReference type="InterPro" id="IPR003797">
    <property type="entry name" value="DegV"/>
</dbReference>
<dbReference type="PANTHER" id="PTHR33434">
    <property type="entry name" value="DEGV DOMAIN-CONTAINING PROTEIN DR_1986-RELATED"/>
    <property type="match status" value="1"/>
</dbReference>
<proteinExistence type="predicted"/>
<accession>A0A3G9JME9</accession>
<keyword evidence="3" id="KW-1185">Reference proteome</keyword>
<dbReference type="InParanoid" id="A0A3G9JME9"/>
<dbReference type="NCBIfam" id="TIGR00762">
    <property type="entry name" value="DegV"/>
    <property type="match status" value="1"/>
</dbReference>
<dbReference type="InterPro" id="IPR043168">
    <property type="entry name" value="DegV_C"/>
</dbReference>
<dbReference type="GO" id="GO:0008289">
    <property type="term" value="F:lipid binding"/>
    <property type="evidence" value="ECO:0007669"/>
    <property type="project" value="UniProtKB-KW"/>
</dbReference>
<dbReference type="AlphaFoldDB" id="A0A3G9JME9"/>
<dbReference type="KEGG" id="ebm:SG0102_03120"/>
<evidence type="ECO:0000256" key="1">
    <source>
        <dbReference type="ARBA" id="ARBA00023121"/>
    </source>
</evidence>
<reference evidence="2 3" key="1">
    <citation type="submission" date="2018-11" db="EMBL/GenBank/DDBJ databases">
        <title>Novel Erysipelotrichaceae bacterium isolated from small intestine of a swine.</title>
        <authorList>
            <person name="Kim J.S."/>
            <person name="Choe H."/>
            <person name="Lee Y.R."/>
            <person name="Kim K.M."/>
            <person name="Park D.S."/>
        </authorList>
    </citation>
    <scope>NUCLEOTIDE SEQUENCE [LARGE SCALE GENOMIC DNA]</scope>
    <source>
        <strain evidence="2 3">SG0102</strain>
    </source>
</reference>
<protein>
    <recommendedName>
        <fullName evidence="4">DegV family protein</fullName>
    </recommendedName>
</protein>
<evidence type="ECO:0000313" key="2">
    <source>
        <dbReference type="EMBL" id="BBH25378.1"/>
    </source>
</evidence>
<evidence type="ECO:0008006" key="4">
    <source>
        <dbReference type="Google" id="ProtNLM"/>
    </source>
</evidence>
<dbReference type="SUPFAM" id="SSF82549">
    <property type="entry name" value="DAK1/DegV-like"/>
    <property type="match status" value="1"/>
</dbReference>
<dbReference type="InterPro" id="IPR050270">
    <property type="entry name" value="DegV_domain_contain"/>
</dbReference>
<sequence>MRIITDTSAMYTPEEAKAHDIDLLPLSVTINGKTYKEYVDIMPEAFIEEIKKGGMPSSSQPPIGETMETFEKYPDEEMIVLNMADGLSGTYASTLAAKNSMDHADAIHVINTMTLCGPHRYLVDLAIQMRDAGASTQEIINAIHKHIADTKSFLIPADFEFLKKGGRLSPMAAKVGGMLKIVPVLELSEDGKTLEKFAIKKTEKGALKTVIKFFSERGVDERYKIYITHAGDLEKAKRYEALLREAFPQTEMEIIELSPVFITHGGPGAIAIQMIVK</sequence>
<dbReference type="Gene3D" id="3.30.1180.10">
    <property type="match status" value="1"/>
</dbReference>
<organism evidence="2 3">
    <name type="scientific">Intestinibaculum porci</name>
    <dbReference type="NCBI Taxonomy" id="2487118"/>
    <lineage>
        <taxon>Bacteria</taxon>
        <taxon>Bacillati</taxon>
        <taxon>Bacillota</taxon>
        <taxon>Erysipelotrichia</taxon>
        <taxon>Erysipelotrichales</taxon>
        <taxon>Erysipelotrichaceae</taxon>
        <taxon>Intestinibaculum</taxon>
    </lineage>
</organism>
<dbReference type="Pfam" id="PF02645">
    <property type="entry name" value="DegV"/>
    <property type="match status" value="1"/>
</dbReference>
<name>A0A3G9JME9_9FIRM</name>
<dbReference type="PROSITE" id="PS51482">
    <property type="entry name" value="DEGV"/>
    <property type="match status" value="1"/>
</dbReference>